<accession>A0A6C0X2K7</accession>
<keyword evidence="1" id="KW-1133">Transmembrane helix</keyword>
<reference evidence="2 3" key="1">
    <citation type="submission" date="2020-01" db="EMBL/GenBank/DDBJ databases">
        <authorList>
            <person name="Cicha C.L."/>
            <person name="Wiedenheft B."/>
        </authorList>
    </citation>
    <scope>NUCLEOTIDE SEQUENCE [LARGE SCALE GENOMIC DNA]</scope>
</reference>
<keyword evidence="1" id="KW-0472">Membrane</keyword>
<evidence type="ECO:0000313" key="2">
    <source>
        <dbReference type="EMBL" id="QIC52860.1"/>
    </source>
</evidence>
<evidence type="ECO:0000313" key="3">
    <source>
        <dbReference type="Proteomes" id="UP000503412"/>
    </source>
</evidence>
<name>A0A6C0X2K7_9CAUD</name>
<sequence>MGFNTALMVLNDRLDEIRNDPHFGRRVSDAVMEASRRKEKHFGSFSMLPTQHADTVQVISVGFNSINLLGYAWSDDPEIILRELANRHGYRLVKKRESDGGAERMKLTFEKIFSIYLALAVLTFGYIASETKCEQSFMSAQTNTECAVVRGVVGGITWPLYWTWEGFSIGRQVLKGGDHG</sequence>
<proteinExistence type="predicted"/>
<feature type="transmembrane region" description="Helical" evidence="1">
    <location>
        <begin position="112"/>
        <end position="129"/>
    </location>
</feature>
<protein>
    <submittedName>
        <fullName evidence="2">Uncharacterized protein</fullName>
    </submittedName>
</protein>
<organism evidence="2 3">
    <name type="scientific">Brucella phage EF4</name>
    <dbReference type="NCBI Taxonomy" id="2706778"/>
    <lineage>
        <taxon>Viruses</taxon>
        <taxon>Duplodnaviria</taxon>
        <taxon>Heunggongvirae</taxon>
        <taxon>Uroviricota</taxon>
        <taxon>Caudoviricetes</taxon>
        <taxon>Perisivirus</taxon>
        <taxon>Perisivirus Pr</taxon>
    </lineage>
</organism>
<keyword evidence="1" id="KW-0812">Transmembrane</keyword>
<dbReference type="Proteomes" id="UP000503412">
    <property type="component" value="Segment"/>
</dbReference>
<evidence type="ECO:0000256" key="1">
    <source>
        <dbReference type="SAM" id="Phobius"/>
    </source>
</evidence>
<dbReference type="EMBL" id="MT002975">
    <property type="protein sequence ID" value="QIC52860.1"/>
    <property type="molecule type" value="Genomic_DNA"/>
</dbReference>